<reference evidence="2 3" key="1">
    <citation type="submission" date="2019-01" db="EMBL/GenBank/DDBJ databases">
        <title>Ktedonosporobacter rubrisoli SCAWS-G2.</title>
        <authorList>
            <person name="Huang Y."/>
            <person name="Yan B."/>
        </authorList>
    </citation>
    <scope>NUCLEOTIDE SEQUENCE [LARGE SCALE GENOMIC DNA]</scope>
    <source>
        <strain evidence="2 3">SCAWS-G2</strain>
    </source>
</reference>
<evidence type="ECO:0000256" key="1">
    <source>
        <dbReference type="SAM" id="Phobius"/>
    </source>
</evidence>
<dbReference type="RefSeq" id="WP_129887010.1">
    <property type="nucleotide sequence ID" value="NZ_CP035758.1"/>
</dbReference>
<feature type="transmembrane region" description="Helical" evidence="1">
    <location>
        <begin position="83"/>
        <end position="101"/>
    </location>
</feature>
<feature type="transmembrane region" description="Helical" evidence="1">
    <location>
        <begin position="113"/>
        <end position="137"/>
    </location>
</feature>
<feature type="transmembrane region" description="Helical" evidence="1">
    <location>
        <begin position="178"/>
        <end position="199"/>
    </location>
</feature>
<dbReference type="AlphaFoldDB" id="A0A4P6JM59"/>
<keyword evidence="3" id="KW-1185">Reference proteome</keyword>
<name>A0A4P6JM59_KTERU</name>
<evidence type="ECO:0000313" key="3">
    <source>
        <dbReference type="Proteomes" id="UP000290365"/>
    </source>
</evidence>
<dbReference type="EMBL" id="CP035758">
    <property type="protein sequence ID" value="QBD76328.1"/>
    <property type="molecule type" value="Genomic_DNA"/>
</dbReference>
<proteinExistence type="predicted"/>
<keyword evidence="1" id="KW-0812">Transmembrane</keyword>
<feature type="transmembrane region" description="Helical" evidence="1">
    <location>
        <begin position="149"/>
        <end position="166"/>
    </location>
</feature>
<organism evidence="2 3">
    <name type="scientific">Ktedonosporobacter rubrisoli</name>
    <dbReference type="NCBI Taxonomy" id="2509675"/>
    <lineage>
        <taxon>Bacteria</taxon>
        <taxon>Bacillati</taxon>
        <taxon>Chloroflexota</taxon>
        <taxon>Ktedonobacteria</taxon>
        <taxon>Ktedonobacterales</taxon>
        <taxon>Ktedonosporobacteraceae</taxon>
        <taxon>Ktedonosporobacter</taxon>
    </lineage>
</organism>
<gene>
    <name evidence="2" type="ORF">EPA93_10040</name>
</gene>
<dbReference type="OrthoDB" id="2081105at2"/>
<dbReference type="Proteomes" id="UP000290365">
    <property type="component" value="Chromosome"/>
</dbReference>
<dbReference type="KEGG" id="kbs:EPA93_10040"/>
<keyword evidence="1" id="KW-0472">Membrane</keyword>
<protein>
    <submittedName>
        <fullName evidence="2">Uncharacterized protein</fullName>
    </submittedName>
</protein>
<accession>A0A4P6JM59</accession>
<sequence>MSILDQPIRSQICDLSEACGRYWELRGIAQEHRNEMKLELEQHLLQAAMDGKAPETVVSFHPAAFAEAWAREMHPHAWRAGELLLSGLVYALSVISTIALAEPFLAHRASFTLTLFTAFVLGGFGAATLLLPLAGFLALRIRRRTERSMLLAAVFVLGALVARLGGMRVNWSMPLLSWNWQLTILLATLTIGLASLECWRRASHEPLSSGRLGMLWRSLLLLAGNVVMFDLLLGMSSVVVFNVCMLTGRML</sequence>
<feature type="transmembrane region" description="Helical" evidence="1">
    <location>
        <begin position="219"/>
        <end position="241"/>
    </location>
</feature>
<evidence type="ECO:0000313" key="2">
    <source>
        <dbReference type="EMBL" id="QBD76328.1"/>
    </source>
</evidence>
<keyword evidence="1" id="KW-1133">Transmembrane helix</keyword>